<keyword evidence="1" id="KW-0812">Transmembrane</keyword>
<reference evidence="2" key="2">
    <citation type="journal article" date="2015" name="Data Brief">
        <title>Shoot transcriptome of the giant reed, Arundo donax.</title>
        <authorList>
            <person name="Barrero R.A."/>
            <person name="Guerrero F.D."/>
            <person name="Moolhuijzen P."/>
            <person name="Goolsby J.A."/>
            <person name="Tidwell J."/>
            <person name="Bellgard S.E."/>
            <person name="Bellgard M.I."/>
        </authorList>
    </citation>
    <scope>NUCLEOTIDE SEQUENCE</scope>
    <source>
        <tissue evidence="2">Shoot tissue taken approximately 20 cm above the soil surface</tissue>
    </source>
</reference>
<sequence>MRHHVVIMMLSVTIVVRVSHFLGLTQRYKVSKFR</sequence>
<dbReference type="EMBL" id="GBRH01250695">
    <property type="protein sequence ID" value="JAD47200.1"/>
    <property type="molecule type" value="Transcribed_RNA"/>
</dbReference>
<organism evidence="2">
    <name type="scientific">Arundo donax</name>
    <name type="common">Giant reed</name>
    <name type="synonym">Donax arundinaceus</name>
    <dbReference type="NCBI Taxonomy" id="35708"/>
    <lineage>
        <taxon>Eukaryota</taxon>
        <taxon>Viridiplantae</taxon>
        <taxon>Streptophyta</taxon>
        <taxon>Embryophyta</taxon>
        <taxon>Tracheophyta</taxon>
        <taxon>Spermatophyta</taxon>
        <taxon>Magnoliopsida</taxon>
        <taxon>Liliopsida</taxon>
        <taxon>Poales</taxon>
        <taxon>Poaceae</taxon>
        <taxon>PACMAD clade</taxon>
        <taxon>Arundinoideae</taxon>
        <taxon>Arundineae</taxon>
        <taxon>Arundo</taxon>
    </lineage>
</organism>
<proteinExistence type="predicted"/>
<reference evidence="2" key="1">
    <citation type="submission" date="2014-09" db="EMBL/GenBank/DDBJ databases">
        <authorList>
            <person name="Magalhaes I.L.F."/>
            <person name="Oliveira U."/>
            <person name="Santos F.R."/>
            <person name="Vidigal T.H.D.A."/>
            <person name="Brescovit A.D."/>
            <person name="Santos A.J."/>
        </authorList>
    </citation>
    <scope>NUCLEOTIDE SEQUENCE</scope>
    <source>
        <tissue evidence="2">Shoot tissue taken approximately 20 cm above the soil surface</tissue>
    </source>
</reference>
<dbReference type="AlphaFoldDB" id="A0A0A9AE21"/>
<protein>
    <submittedName>
        <fullName evidence="2">Uncharacterized protein</fullName>
    </submittedName>
</protein>
<name>A0A0A9AE21_ARUDO</name>
<evidence type="ECO:0000256" key="1">
    <source>
        <dbReference type="SAM" id="Phobius"/>
    </source>
</evidence>
<feature type="transmembrane region" description="Helical" evidence="1">
    <location>
        <begin position="6"/>
        <end position="24"/>
    </location>
</feature>
<keyword evidence="1" id="KW-1133">Transmembrane helix</keyword>
<keyword evidence="1" id="KW-0472">Membrane</keyword>
<evidence type="ECO:0000313" key="2">
    <source>
        <dbReference type="EMBL" id="JAD47200.1"/>
    </source>
</evidence>
<accession>A0A0A9AE21</accession>